<evidence type="ECO:0000256" key="1">
    <source>
        <dbReference type="ARBA" id="ARBA00005964"/>
    </source>
</evidence>
<keyword evidence="2 3" id="KW-0378">Hydrolase</keyword>
<proteinExistence type="inferred from homology"/>
<accession>A0AAE1EDI1</accession>
<dbReference type="Gene3D" id="3.40.50.1820">
    <property type="entry name" value="alpha/beta hydrolase"/>
    <property type="match status" value="1"/>
</dbReference>
<dbReference type="InterPro" id="IPR029058">
    <property type="entry name" value="AB_hydrolase_fold"/>
</dbReference>
<dbReference type="PROSITE" id="PS00122">
    <property type="entry name" value="CARBOXYLESTERASE_B_1"/>
    <property type="match status" value="1"/>
</dbReference>
<dbReference type="SUPFAM" id="SSF53474">
    <property type="entry name" value="alpha/beta-Hydrolases"/>
    <property type="match status" value="1"/>
</dbReference>
<dbReference type="Pfam" id="PF00135">
    <property type="entry name" value="COesterase"/>
    <property type="match status" value="1"/>
</dbReference>
<dbReference type="EMBL" id="JAWDGP010000116">
    <property type="protein sequence ID" value="KAK3803521.1"/>
    <property type="molecule type" value="Genomic_DNA"/>
</dbReference>
<dbReference type="PANTHER" id="PTHR11559">
    <property type="entry name" value="CARBOXYLESTERASE"/>
    <property type="match status" value="1"/>
</dbReference>
<reference evidence="5" key="1">
    <citation type="journal article" date="2023" name="G3 (Bethesda)">
        <title>A reference genome for the long-term kleptoplast-retaining sea slug Elysia crispata morphotype clarki.</title>
        <authorList>
            <person name="Eastman K.E."/>
            <person name="Pendleton A.L."/>
            <person name="Shaikh M.A."/>
            <person name="Suttiyut T."/>
            <person name="Ogas R."/>
            <person name="Tomko P."/>
            <person name="Gavelis G."/>
            <person name="Widhalm J.R."/>
            <person name="Wisecaver J.H."/>
        </authorList>
    </citation>
    <scope>NUCLEOTIDE SEQUENCE</scope>
    <source>
        <strain evidence="5">ECLA1</strain>
    </source>
</reference>
<organism evidence="5 6">
    <name type="scientific">Elysia crispata</name>
    <name type="common">lettuce slug</name>
    <dbReference type="NCBI Taxonomy" id="231223"/>
    <lineage>
        <taxon>Eukaryota</taxon>
        <taxon>Metazoa</taxon>
        <taxon>Spiralia</taxon>
        <taxon>Lophotrochozoa</taxon>
        <taxon>Mollusca</taxon>
        <taxon>Gastropoda</taxon>
        <taxon>Heterobranchia</taxon>
        <taxon>Euthyneura</taxon>
        <taxon>Panpulmonata</taxon>
        <taxon>Sacoglossa</taxon>
        <taxon>Placobranchoidea</taxon>
        <taxon>Plakobranchidae</taxon>
        <taxon>Elysia</taxon>
    </lineage>
</organism>
<evidence type="ECO:0000256" key="3">
    <source>
        <dbReference type="RuleBase" id="RU361235"/>
    </source>
</evidence>
<dbReference type="InterPro" id="IPR002018">
    <property type="entry name" value="CarbesteraseB"/>
</dbReference>
<dbReference type="InterPro" id="IPR050309">
    <property type="entry name" value="Type-B_Carboxylest/Lipase"/>
</dbReference>
<feature type="signal peptide" evidence="3">
    <location>
        <begin position="1"/>
        <end position="25"/>
    </location>
</feature>
<feature type="domain" description="Carboxylesterase type B" evidence="4">
    <location>
        <begin position="27"/>
        <end position="462"/>
    </location>
</feature>
<comment type="similarity">
    <text evidence="1 3">Belongs to the type-B carboxylesterase/lipase family.</text>
</comment>
<dbReference type="Proteomes" id="UP001283361">
    <property type="component" value="Unassembled WGS sequence"/>
</dbReference>
<keyword evidence="3" id="KW-0732">Signal</keyword>
<comment type="caution">
    <text evidence="5">The sequence shown here is derived from an EMBL/GenBank/DDBJ whole genome shotgun (WGS) entry which is preliminary data.</text>
</comment>
<sequence>MARVQLCTIWIKTVVLLCATWTTLAAPDIQLLSGTARGFDKQVSESLKSYSAYYGIPFAQAPVGELRFLPPRPFLGQGSGEIITSNTFRAACYQTGLPRERLSEDCLHLNVFTPTDVDFGPLRKVMVWIHGGGFFIGDASLYIPTKLVAEDDVIVVTIQYRIGALGFLSSGDEALPGNLGLHDQVLALRWVKDNIRRFGGDPDDVTIFGESAGSASVAALSLSPTTKGLFNKAIMQSGTIFSAWALGENPQEQFYHHAKETGCFPRIYNPWNKVGYHESIVACLKRKSPKEILDAAEEIVYSDPLTKSIDELPLFAPVIDGELLPRAPASLLSDRAYLQQIGALDRSYILGINDNEGLILASGVPKEDYSSFTRQSNVASLIKSTLREANDNIPLQKILDLNSDMSYVIPTIIFARALVKASPSTPVYLYVFDAEPKLKDPNGPLRGTSHGMDLYFEFDMPPNDLDQLILFYADLDPVKLPVLERAFRDLFLPSLKLASHQPSVSALGLALI</sequence>
<keyword evidence="6" id="KW-1185">Reference proteome</keyword>
<feature type="chain" id="PRO_5041775253" description="Carboxylic ester hydrolase" evidence="3">
    <location>
        <begin position="26"/>
        <end position="512"/>
    </location>
</feature>
<evidence type="ECO:0000256" key="2">
    <source>
        <dbReference type="ARBA" id="ARBA00022801"/>
    </source>
</evidence>
<dbReference type="EC" id="3.1.1.-" evidence="3"/>
<evidence type="ECO:0000259" key="4">
    <source>
        <dbReference type="Pfam" id="PF00135"/>
    </source>
</evidence>
<dbReference type="GO" id="GO:0016787">
    <property type="term" value="F:hydrolase activity"/>
    <property type="evidence" value="ECO:0007669"/>
    <property type="project" value="UniProtKB-KW"/>
</dbReference>
<gene>
    <name evidence="5" type="ORF">RRG08_007619</name>
</gene>
<name>A0AAE1EDI1_9GAST</name>
<dbReference type="AlphaFoldDB" id="A0AAE1EDI1"/>
<evidence type="ECO:0000313" key="5">
    <source>
        <dbReference type="EMBL" id="KAK3803521.1"/>
    </source>
</evidence>
<dbReference type="InterPro" id="IPR019826">
    <property type="entry name" value="Carboxylesterase_B_AS"/>
</dbReference>
<protein>
    <recommendedName>
        <fullName evidence="3">Carboxylic ester hydrolase</fullName>
        <ecNumber evidence="3">3.1.1.-</ecNumber>
    </recommendedName>
</protein>
<evidence type="ECO:0000313" key="6">
    <source>
        <dbReference type="Proteomes" id="UP001283361"/>
    </source>
</evidence>